<comment type="caution">
    <text evidence="2">The sequence shown here is derived from an EMBL/GenBank/DDBJ whole genome shotgun (WGS) entry which is preliminary data.</text>
</comment>
<protein>
    <submittedName>
        <fullName evidence="2">Uncharacterized protein</fullName>
    </submittedName>
</protein>
<evidence type="ECO:0000256" key="1">
    <source>
        <dbReference type="SAM" id="MobiDB-lite"/>
    </source>
</evidence>
<dbReference type="Proteomes" id="UP000290572">
    <property type="component" value="Unassembled WGS sequence"/>
</dbReference>
<proteinExistence type="predicted"/>
<keyword evidence="3" id="KW-1185">Reference proteome</keyword>
<accession>A0A498M8U2</accession>
<dbReference type="EMBL" id="QBIY01012829">
    <property type="protein sequence ID" value="RXN15752.1"/>
    <property type="molecule type" value="Genomic_DNA"/>
</dbReference>
<evidence type="ECO:0000313" key="3">
    <source>
        <dbReference type="Proteomes" id="UP000290572"/>
    </source>
</evidence>
<feature type="region of interest" description="Disordered" evidence="1">
    <location>
        <begin position="1"/>
        <end position="37"/>
    </location>
</feature>
<name>A0A498M8U2_LABRO</name>
<gene>
    <name evidence="2" type="ORF">ROHU_027914</name>
</gene>
<reference evidence="2 3" key="1">
    <citation type="submission" date="2018-03" db="EMBL/GenBank/DDBJ databases">
        <title>Draft genome sequence of Rohu Carp (Labeo rohita).</title>
        <authorList>
            <person name="Das P."/>
            <person name="Kushwaha B."/>
            <person name="Joshi C.G."/>
            <person name="Kumar D."/>
            <person name="Nagpure N.S."/>
            <person name="Sahoo L."/>
            <person name="Das S.P."/>
            <person name="Bit A."/>
            <person name="Patnaik S."/>
            <person name="Meher P.K."/>
            <person name="Jayasankar P."/>
            <person name="Koringa P.G."/>
            <person name="Patel N.V."/>
            <person name="Hinsu A.T."/>
            <person name="Kumar R."/>
            <person name="Pandey M."/>
            <person name="Agarwal S."/>
            <person name="Srivastava S."/>
            <person name="Singh M."/>
            <person name="Iquebal M.A."/>
            <person name="Jaiswal S."/>
            <person name="Angadi U.B."/>
            <person name="Kumar N."/>
            <person name="Raza M."/>
            <person name="Shah T.M."/>
            <person name="Rai A."/>
            <person name="Jena J.K."/>
        </authorList>
    </citation>
    <scope>NUCLEOTIDE SEQUENCE [LARGE SCALE GENOMIC DNA]</scope>
    <source>
        <strain evidence="2">DASCIFA01</strain>
        <tissue evidence="2">Testis</tissue>
    </source>
</reference>
<sequence length="102" mass="11170">MTGYRRTKVFPGQPESPAFDRDPESLKNRAEASGRQLRLETVPSPAFANIRQIKSMRSCEQMGVLTRSVTGAVGSIMPETENDDECAGRSGRTDRLRALGIG</sequence>
<dbReference type="AlphaFoldDB" id="A0A498M8U2"/>
<organism evidence="2 3">
    <name type="scientific">Labeo rohita</name>
    <name type="common">Indian major carp</name>
    <name type="synonym">Cyprinus rohita</name>
    <dbReference type="NCBI Taxonomy" id="84645"/>
    <lineage>
        <taxon>Eukaryota</taxon>
        <taxon>Metazoa</taxon>
        <taxon>Chordata</taxon>
        <taxon>Craniata</taxon>
        <taxon>Vertebrata</taxon>
        <taxon>Euteleostomi</taxon>
        <taxon>Actinopterygii</taxon>
        <taxon>Neopterygii</taxon>
        <taxon>Teleostei</taxon>
        <taxon>Ostariophysi</taxon>
        <taxon>Cypriniformes</taxon>
        <taxon>Cyprinidae</taxon>
        <taxon>Labeoninae</taxon>
        <taxon>Labeonini</taxon>
        <taxon>Labeo</taxon>
    </lineage>
</organism>
<feature type="compositionally biased region" description="Basic and acidic residues" evidence="1">
    <location>
        <begin position="18"/>
        <end position="32"/>
    </location>
</feature>
<evidence type="ECO:0000313" key="2">
    <source>
        <dbReference type="EMBL" id="RXN15752.1"/>
    </source>
</evidence>